<name>A0ACC0AVG8_CATRO</name>
<evidence type="ECO:0000313" key="1">
    <source>
        <dbReference type="EMBL" id="KAI5664884.1"/>
    </source>
</evidence>
<protein>
    <submittedName>
        <fullName evidence="1">Uncharacterized protein</fullName>
    </submittedName>
</protein>
<sequence>MAVASPTIPATPASLYVGDLHQDITDGQLFDAFSEFKSLASVRVCRDSSSGRSLCYGYVNFISPQDAINAIEAMNHSMLNGKVIRVMWSHRDPEGRRSGVGNVFVKNLSDSIDNAKLHETFEKFGNIISCKVASFDDGKSKGYGFVQFENEEIANAAIEKLNGSILEGKQMYVGNFVKKSERALPSPDAKYTNLYMKNLDPEVTEECIREKFSEFGKIVSLVISKDDNGVSRGFGFVNFDNPDDARRAMEAMNGSQLGSKVLYVSRAQKKAEREEFLRRQFEERRKERMMKYQGSNVYIKNIDDGVSDDDLRELFSTCGSITSAKIMRDEKGISKGFGFVCFSNPDEAIKAVNSFHGFMFHRKPLYVAIAQRKEERQAQLQIQYAQQLAGLAGPSAVMAGGYPPLYYPTPGVVPQVAARTGIVYPPLGMRPWRPSGFTNPTRPGFQPSPVPLVHNNPRQHRQNRGRMNGHVVPPQAGGQSVPYVPHMQQSAQSANASKESGSQQRGKVIPNGRSREVNRGSGVSSPASNVVISGAEGSDMLSSMLAAASPEQQKQILGERLYPLVSEHQPELAAKITGMLLEMDNAELLLLLESPEALTAKVEEAVQVLKLSKTKVSGQEAIKPSFLSAEVAVN</sequence>
<dbReference type="EMBL" id="CM044705">
    <property type="protein sequence ID" value="KAI5664884.1"/>
    <property type="molecule type" value="Genomic_DNA"/>
</dbReference>
<proteinExistence type="predicted"/>
<organism evidence="1 2">
    <name type="scientific">Catharanthus roseus</name>
    <name type="common">Madagascar periwinkle</name>
    <name type="synonym">Vinca rosea</name>
    <dbReference type="NCBI Taxonomy" id="4058"/>
    <lineage>
        <taxon>Eukaryota</taxon>
        <taxon>Viridiplantae</taxon>
        <taxon>Streptophyta</taxon>
        <taxon>Embryophyta</taxon>
        <taxon>Tracheophyta</taxon>
        <taxon>Spermatophyta</taxon>
        <taxon>Magnoliopsida</taxon>
        <taxon>eudicotyledons</taxon>
        <taxon>Gunneridae</taxon>
        <taxon>Pentapetalae</taxon>
        <taxon>asterids</taxon>
        <taxon>lamiids</taxon>
        <taxon>Gentianales</taxon>
        <taxon>Apocynaceae</taxon>
        <taxon>Rauvolfioideae</taxon>
        <taxon>Vinceae</taxon>
        <taxon>Catharanthinae</taxon>
        <taxon>Catharanthus</taxon>
    </lineage>
</organism>
<evidence type="ECO:0000313" key="2">
    <source>
        <dbReference type="Proteomes" id="UP001060085"/>
    </source>
</evidence>
<comment type="caution">
    <text evidence="1">The sequence shown here is derived from an EMBL/GenBank/DDBJ whole genome shotgun (WGS) entry which is preliminary data.</text>
</comment>
<accession>A0ACC0AVG8</accession>
<reference evidence="2" key="1">
    <citation type="journal article" date="2023" name="Nat. Plants">
        <title>Single-cell RNA sequencing provides a high-resolution roadmap for understanding the multicellular compartmentation of specialized metabolism.</title>
        <authorList>
            <person name="Sun S."/>
            <person name="Shen X."/>
            <person name="Li Y."/>
            <person name="Li Y."/>
            <person name="Wang S."/>
            <person name="Li R."/>
            <person name="Zhang H."/>
            <person name="Shen G."/>
            <person name="Guo B."/>
            <person name="Wei J."/>
            <person name="Xu J."/>
            <person name="St-Pierre B."/>
            <person name="Chen S."/>
            <person name="Sun C."/>
        </authorList>
    </citation>
    <scope>NUCLEOTIDE SEQUENCE [LARGE SCALE GENOMIC DNA]</scope>
</reference>
<gene>
    <name evidence="1" type="ORF">M9H77_24207</name>
</gene>
<dbReference type="Proteomes" id="UP001060085">
    <property type="component" value="Linkage Group LG05"/>
</dbReference>
<keyword evidence="2" id="KW-1185">Reference proteome</keyword>